<evidence type="ECO:0000313" key="1">
    <source>
        <dbReference type="EMBL" id="MBB5795107.1"/>
    </source>
</evidence>
<proteinExistence type="predicted"/>
<organism evidence="1 2">
    <name type="scientific">Streptomyces caelestis</name>
    <dbReference type="NCBI Taxonomy" id="36816"/>
    <lineage>
        <taxon>Bacteria</taxon>
        <taxon>Bacillati</taxon>
        <taxon>Actinomycetota</taxon>
        <taxon>Actinomycetes</taxon>
        <taxon>Kitasatosporales</taxon>
        <taxon>Streptomycetaceae</taxon>
        <taxon>Streptomyces</taxon>
    </lineage>
</organism>
<reference evidence="1 2" key="1">
    <citation type="submission" date="2020-08" db="EMBL/GenBank/DDBJ databases">
        <title>Sequencing the genomes of 1000 actinobacteria strains.</title>
        <authorList>
            <person name="Klenk H.-P."/>
        </authorList>
    </citation>
    <scope>NUCLEOTIDE SEQUENCE [LARGE SCALE GENOMIC DNA]</scope>
    <source>
        <strain evidence="1 2">DSM 40084</strain>
    </source>
</reference>
<keyword evidence="2" id="KW-1185">Reference proteome</keyword>
<dbReference type="EMBL" id="JACHNE010000001">
    <property type="protein sequence ID" value="MBB5795107.1"/>
    <property type="molecule type" value="Genomic_DNA"/>
</dbReference>
<dbReference type="Proteomes" id="UP000590647">
    <property type="component" value="Unassembled WGS sequence"/>
</dbReference>
<protein>
    <submittedName>
        <fullName evidence="1">Uncharacterized protein</fullName>
    </submittedName>
</protein>
<gene>
    <name evidence="1" type="ORF">HDA41_003071</name>
</gene>
<accession>A0A7W9H3N1</accession>
<sequence length="209" mass="22935">MTEAPTAEPAGPRAPVFGLITPEDWYRIPLLPADRREASVSALVKRQFAGVDDQPVLRRKAEEQLLGTAEAAVQQGGVVLYLSFLEAGGIPLSASLLVSRLYKRFDGLDAVAALAGSGEATLETLPAVGRVARLRRQERTKQSRKLGSEFEDTVVEYFVPVPDRDEVLMLTFSTPLEPIADAMVELFDAVAGTLRWQPRDEERTGEEQK</sequence>
<name>A0A7W9H3N1_9ACTN</name>
<comment type="caution">
    <text evidence="1">The sequence shown here is derived from an EMBL/GenBank/DDBJ whole genome shotgun (WGS) entry which is preliminary data.</text>
</comment>
<dbReference type="AlphaFoldDB" id="A0A7W9H3N1"/>
<evidence type="ECO:0000313" key="2">
    <source>
        <dbReference type="Proteomes" id="UP000590647"/>
    </source>
</evidence>
<dbReference type="RefSeq" id="WP_184984289.1">
    <property type="nucleotide sequence ID" value="NZ_JACHNE010000001.1"/>
</dbReference>